<dbReference type="AlphaFoldDB" id="A0A915EFC4"/>
<dbReference type="Gene3D" id="3.40.50.300">
    <property type="entry name" value="P-loop containing nucleotide triphosphate hydrolases"/>
    <property type="match status" value="1"/>
</dbReference>
<dbReference type="InterPro" id="IPR027417">
    <property type="entry name" value="P-loop_NTPase"/>
</dbReference>
<name>A0A915EFC4_9BILA</name>
<dbReference type="WBParaSite" id="jg5759">
    <property type="protein sequence ID" value="jg5759"/>
    <property type="gene ID" value="jg5759"/>
</dbReference>
<dbReference type="Proteomes" id="UP000887574">
    <property type="component" value="Unplaced"/>
</dbReference>
<proteinExistence type="predicted"/>
<organism evidence="1 2">
    <name type="scientific">Ditylenchus dipsaci</name>
    <dbReference type="NCBI Taxonomy" id="166011"/>
    <lineage>
        <taxon>Eukaryota</taxon>
        <taxon>Metazoa</taxon>
        <taxon>Ecdysozoa</taxon>
        <taxon>Nematoda</taxon>
        <taxon>Chromadorea</taxon>
        <taxon>Rhabditida</taxon>
        <taxon>Tylenchina</taxon>
        <taxon>Tylenchomorpha</taxon>
        <taxon>Sphaerularioidea</taxon>
        <taxon>Anguinidae</taxon>
        <taxon>Anguininae</taxon>
        <taxon>Ditylenchus</taxon>
    </lineage>
</organism>
<evidence type="ECO:0000313" key="1">
    <source>
        <dbReference type="Proteomes" id="UP000887574"/>
    </source>
</evidence>
<keyword evidence="1" id="KW-1185">Reference proteome</keyword>
<accession>A0A915EFC4</accession>
<protein>
    <submittedName>
        <fullName evidence="2">Uncharacterized protein</fullName>
    </submittedName>
</protein>
<sequence length="176" mass="20054">MPFLFFVPSIQPWLSRSLQKKMQYGDESVPQKQAVTENEMLLWWMTDGMQFWENRRDGWCTGLRKVADIVVVMTSRDNESKDPKVVEFVRIQERFGSMVTRCQEALFIVGNMDCLCAEPVATFIKEAAGNVEPVDGSFYASTIDKWKVGQKLRYDHQILVDADGGLFSPSVNSVEG</sequence>
<evidence type="ECO:0000313" key="2">
    <source>
        <dbReference type="WBParaSite" id="jg5759"/>
    </source>
</evidence>
<reference evidence="2" key="1">
    <citation type="submission" date="2022-11" db="UniProtKB">
        <authorList>
            <consortium name="WormBaseParasite"/>
        </authorList>
    </citation>
    <scope>IDENTIFICATION</scope>
</reference>